<proteinExistence type="predicted"/>
<organism evidence="2 3">
    <name type="scientific">Sphingomonas telluris</name>
    <dbReference type="NCBI Taxonomy" id="2907998"/>
    <lineage>
        <taxon>Bacteria</taxon>
        <taxon>Pseudomonadati</taxon>
        <taxon>Pseudomonadota</taxon>
        <taxon>Alphaproteobacteria</taxon>
        <taxon>Sphingomonadales</taxon>
        <taxon>Sphingomonadaceae</taxon>
        <taxon>Sphingomonas</taxon>
    </lineage>
</organism>
<reference evidence="2 3" key="1">
    <citation type="submission" date="2022-03" db="EMBL/GenBank/DDBJ databases">
        <authorList>
            <person name="Jo J.-H."/>
            <person name="Im W.-T."/>
        </authorList>
    </citation>
    <scope>NUCLEOTIDE SEQUENCE [LARGE SCALE GENOMIC DNA]</scope>
    <source>
        <strain evidence="2 3">SM33</strain>
    </source>
</reference>
<feature type="signal peptide" evidence="1">
    <location>
        <begin position="1"/>
        <end position="19"/>
    </location>
</feature>
<name>A0ABS9VNL5_9SPHN</name>
<dbReference type="Proteomes" id="UP001203058">
    <property type="component" value="Unassembled WGS sequence"/>
</dbReference>
<comment type="caution">
    <text evidence="2">The sequence shown here is derived from an EMBL/GenBank/DDBJ whole genome shotgun (WGS) entry which is preliminary data.</text>
</comment>
<gene>
    <name evidence="2" type="ORF">LZ016_09295</name>
</gene>
<accession>A0ABS9VNL5</accession>
<evidence type="ECO:0000313" key="3">
    <source>
        <dbReference type="Proteomes" id="UP001203058"/>
    </source>
</evidence>
<keyword evidence="1" id="KW-0732">Signal</keyword>
<evidence type="ECO:0000256" key="1">
    <source>
        <dbReference type="SAM" id="SignalP"/>
    </source>
</evidence>
<sequence>MLKALLGPVLFAASAAAPAEPPPMVEGLYEIRQMEMAGGLELNPDGRFRYALEYGAASEQGEGKWRMLGDTVVLTSDPMPKAPAFELVKDEPAPAGELWVVLAPPGFGNFTTDLRMLVTMKDGKVEPAEAEGDGHVPVDSARVAAIQPVVPIYGDVSSPIPVSGGGGHRLTVRFVPNDLGKVRFQDEQLSRDGDQLILYRYDAKIAFKPVRH</sequence>
<keyword evidence="3" id="KW-1185">Reference proteome</keyword>
<protein>
    <submittedName>
        <fullName evidence="2">Uncharacterized protein</fullName>
    </submittedName>
</protein>
<dbReference type="EMBL" id="JAKZHW010000001">
    <property type="protein sequence ID" value="MCH8616293.1"/>
    <property type="molecule type" value="Genomic_DNA"/>
</dbReference>
<dbReference type="RefSeq" id="WP_241447096.1">
    <property type="nucleotide sequence ID" value="NZ_JAKZHW010000001.1"/>
</dbReference>
<feature type="chain" id="PRO_5046662316" evidence="1">
    <location>
        <begin position="20"/>
        <end position="212"/>
    </location>
</feature>
<evidence type="ECO:0000313" key="2">
    <source>
        <dbReference type="EMBL" id="MCH8616293.1"/>
    </source>
</evidence>